<feature type="transmembrane region" description="Helical" evidence="7">
    <location>
        <begin position="136"/>
        <end position="154"/>
    </location>
</feature>
<proteinExistence type="predicted"/>
<feature type="transmembrane region" description="Helical" evidence="7">
    <location>
        <begin position="166"/>
        <end position="186"/>
    </location>
</feature>
<keyword evidence="3" id="KW-1003">Cell membrane</keyword>
<feature type="transmembrane region" description="Helical" evidence="7">
    <location>
        <begin position="229"/>
        <end position="255"/>
    </location>
</feature>
<dbReference type="PROSITE" id="PS50850">
    <property type="entry name" value="MFS"/>
    <property type="match status" value="1"/>
</dbReference>
<dbReference type="PRINTS" id="PR01035">
    <property type="entry name" value="TCRTETA"/>
</dbReference>
<feature type="transmembrane region" description="Helical" evidence="7">
    <location>
        <begin position="78"/>
        <end position="96"/>
    </location>
</feature>
<dbReference type="CDD" id="cd17325">
    <property type="entry name" value="MFS_MdtG_SLC18_like"/>
    <property type="match status" value="1"/>
</dbReference>
<sequence length="395" mass="42507">MGREMGEKAKYTLFTSSLVLFTLTIGVGIISPILPIIAKNMGAGGVVIGLIFSAFSISRLLFLPMFGKFSDRYGRRPLITAGLSLYTLLALLYALARNPEELIVIRLLHGMSSAMVMPVILAMIAQIAPEGEEGKYMGFANRSIFLGMSFGPLIGGFLSDFHSEKMAFFAMALMSLITLIIAILTLPEIKPPQKNENGGKEFSRRIISVLIFRILNSIGRGSMMSFLPIYGYLIGLSYTEIGMLVFTNLFVSGIIQPYGGAFSDRRGFIFPVMLSTIISAIIYVSIIQYTSFHILLVFSAFLGISSSLSLPAVSGLVAVEGKKMGNLGGLMGYFSASKSLGRAIGPMLAGVFYDLGGQGHSGIAAVFTASAIATVIAGMLFWAGVRESHQIIEMD</sequence>
<dbReference type="InterPro" id="IPR001958">
    <property type="entry name" value="Tet-R_TetA/multi-R_MdtG-like"/>
</dbReference>
<keyword evidence="6 7" id="KW-0472">Membrane</keyword>
<accession>A0ABZ3H817</accession>
<feature type="transmembrane region" description="Helical" evidence="7">
    <location>
        <begin position="292"/>
        <end position="319"/>
    </location>
</feature>
<evidence type="ECO:0000313" key="10">
    <source>
        <dbReference type="Proteomes" id="UP001492541"/>
    </source>
</evidence>
<reference evidence="9 10" key="1">
    <citation type="submission" date="2021-11" db="EMBL/GenBank/DDBJ databases">
        <title>Whole genome of Geoglobus acetivorans.</title>
        <authorList>
            <person name="Liu D."/>
        </authorList>
    </citation>
    <scope>NUCLEOTIDE SEQUENCE [LARGE SCALE GENOMIC DNA]</scope>
    <source>
        <strain evidence="9 10">SBH6</strain>
    </source>
</reference>
<dbReference type="InterPro" id="IPR036259">
    <property type="entry name" value="MFS_trans_sf"/>
</dbReference>
<feature type="transmembrane region" description="Helical" evidence="7">
    <location>
        <begin position="102"/>
        <end position="124"/>
    </location>
</feature>
<keyword evidence="10" id="KW-1185">Reference proteome</keyword>
<dbReference type="InterPro" id="IPR020846">
    <property type="entry name" value="MFS_dom"/>
</dbReference>
<evidence type="ECO:0000259" key="8">
    <source>
        <dbReference type="PROSITE" id="PS50850"/>
    </source>
</evidence>
<gene>
    <name evidence="9" type="ORF">LPQ35_05350</name>
</gene>
<feature type="transmembrane region" description="Helical" evidence="7">
    <location>
        <begin position="267"/>
        <end position="286"/>
    </location>
</feature>
<evidence type="ECO:0000256" key="6">
    <source>
        <dbReference type="ARBA" id="ARBA00023136"/>
    </source>
</evidence>
<comment type="subcellular location">
    <subcellularLocation>
        <location evidence="1">Cell membrane</location>
        <topology evidence="1">Multi-pass membrane protein</topology>
    </subcellularLocation>
</comment>
<evidence type="ECO:0000256" key="4">
    <source>
        <dbReference type="ARBA" id="ARBA00022692"/>
    </source>
</evidence>
<dbReference type="Gene3D" id="1.20.1250.20">
    <property type="entry name" value="MFS general substrate transporter like domains"/>
    <property type="match status" value="2"/>
</dbReference>
<dbReference type="GeneID" id="90449090"/>
<dbReference type="SUPFAM" id="SSF103473">
    <property type="entry name" value="MFS general substrate transporter"/>
    <property type="match status" value="1"/>
</dbReference>
<dbReference type="PANTHER" id="PTHR23517:SF13">
    <property type="entry name" value="MAJOR FACILITATOR SUPERFAMILY MFS_1"/>
    <property type="match status" value="1"/>
</dbReference>
<feature type="transmembrane region" description="Helical" evidence="7">
    <location>
        <begin position="362"/>
        <end position="385"/>
    </location>
</feature>
<organism evidence="9 10">
    <name type="scientific">Geoglobus acetivorans</name>
    <dbReference type="NCBI Taxonomy" id="565033"/>
    <lineage>
        <taxon>Archaea</taxon>
        <taxon>Methanobacteriati</taxon>
        <taxon>Methanobacteriota</taxon>
        <taxon>Archaeoglobi</taxon>
        <taxon>Archaeoglobales</taxon>
        <taxon>Archaeoglobaceae</taxon>
        <taxon>Geoglobus</taxon>
    </lineage>
</organism>
<evidence type="ECO:0000256" key="1">
    <source>
        <dbReference type="ARBA" id="ARBA00004651"/>
    </source>
</evidence>
<keyword evidence="4 7" id="KW-0812">Transmembrane</keyword>
<feature type="transmembrane region" description="Helical" evidence="7">
    <location>
        <begin position="340"/>
        <end position="356"/>
    </location>
</feature>
<dbReference type="PANTHER" id="PTHR23517">
    <property type="entry name" value="RESISTANCE PROTEIN MDTM, PUTATIVE-RELATED-RELATED"/>
    <property type="match status" value="1"/>
</dbReference>
<dbReference type="Proteomes" id="UP001492541">
    <property type="component" value="Chromosome"/>
</dbReference>
<keyword evidence="5 7" id="KW-1133">Transmembrane helix</keyword>
<keyword evidence="2" id="KW-0813">Transport</keyword>
<feature type="transmembrane region" description="Helical" evidence="7">
    <location>
        <begin position="12"/>
        <end position="37"/>
    </location>
</feature>
<evidence type="ECO:0000256" key="3">
    <source>
        <dbReference type="ARBA" id="ARBA00022475"/>
    </source>
</evidence>
<name>A0ABZ3H817_GEOAI</name>
<protein>
    <submittedName>
        <fullName evidence="9">MFS transporter</fullName>
    </submittedName>
</protein>
<evidence type="ECO:0000256" key="5">
    <source>
        <dbReference type="ARBA" id="ARBA00022989"/>
    </source>
</evidence>
<feature type="transmembrane region" description="Helical" evidence="7">
    <location>
        <begin position="43"/>
        <end position="66"/>
    </location>
</feature>
<feature type="domain" description="Major facilitator superfamily (MFS) profile" evidence="8">
    <location>
        <begin position="12"/>
        <end position="389"/>
    </location>
</feature>
<dbReference type="RefSeq" id="WP_193807652.1">
    <property type="nucleotide sequence ID" value="NZ_CP087714.1"/>
</dbReference>
<evidence type="ECO:0000313" key="9">
    <source>
        <dbReference type="EMBL" id="XAT64796.1"/>
    </source>
</evidence>
<evidence type="ECO:0000256" key="7">
    <source>
        <dbReference type="SAM" id="Phobius"/>
    </source>
</evidence>
<evidence type="ECO:0000256" key="2">
    <source>
        <dbReference type="ARBA" id="ARBA00022448"/>
    </source>
</evidence>
<dbReference type="InterPro" id="IPR011701">
    <property type="entry name" value="MFS"/>
</dbReference>
<dbReference type="Pfam" id="PF07690">
    <property type="entry name" value="MFS_1"/>
    <property type="match status" value="2"/>
</dbReference>
<dbReference type="InterPro" id="IPR050171">
    <property type="entry name" value="MFS_Transporters"/>
</dbReference>
<dbReference type="EMBL" id="CP087714">
    <property type="protein sequence ID" value="XAT64796.1"/>
    <property type="molecule type" value="Genomic_DNA"/>
</dbReference>